<reference evidence="1" key="1">
    <citation type="journal article" date="2014" name="PLoS Genet.">
        <title>The Genome of Spironucleus salmonicida Highlights a Fish Pathogen Adapted to Fluctuating Environments.</title>
        <authorList>
            <person name="Xu F."/>
            <person name="Jerlstrom-Hultqvist J."/>
            <person name="Einarsson E."/>
            <person name="Astvaldsson A."/>
            <person name="Svard S.G."/>
            <person name="Andersson J.O."/>
        </authorList>
    </citation>
    <scope>NUCLEOTIDE SEQUENCE</scope>
</reference>
<accession>V6LSM5</accession>
<sequence length="163" mass="19407">MYYEVYELLKLISTSSTQIVAQLGIEQEFLEYYQISQYKLNSKLDPTDKLAIVTNQQTSFDVFQDYLKSIQKLNQMVKYNEKLDKHLIRLQLITNNFKSTIYEVQCRIERVQIKLAEFPLIFKPLQQSEASTIQNILKHELSFIDEKIKASKEQRQNAFNKWK</sequence>
<organism evidence="1">
    <name type="scientific">Spironucleus salmonicida</name>
    <dbReference type="NCBI Taxonomy" id="348837"/>
    <lineage>
        <taxon>Eukaryota</taxon>
        <taxon>Metamonada</taxon>
        <taxon>Diplomonadida</taxon>
        <taxon>Hexamitidae</taxon>
        <taxon>Hexamitinae</taxon>
        <taxon>Spironucleus</taxon>
    </lineage>
</organism>
<dbReference type="EMBL" id="KI546046">
    <property type="protein sequence ID" value="EST47243.1"/>
    <property type="molecule type" value="Genomic_DNA"/>
</dbReference>
<evidence type="ECO:0000313" key="1">
    <source>
        <dbReference type="EMBL" id="EST47243.1"/>
    </source>
</evidence>
<proteinExistence type="predicted"/>
<dbReference type="AlphaFoldDB" id="V6LSM5"/>
<gene>
    <name evidence="1" type="ORF">SS50377_12753</name>
</gene>
<protein>
    <submittedName>
        <fullName evidence="1">Uncharacterized protein</fullName>
    </submittedName>
</protein>
<name>V6LSM5_9EUKA</name>